<keyword evidence="13" id="KW-1185">Reference proteome</keyword>
<keyword evidence="4" id="KW-0677">Repeat</keyword>
<dbReference type="EMBL" id="MDYQ01000035">
    <property type="protein sequence ID" value="PRP86119.1"/>
    <property type="molecule type" value="Genomic_DNA"/>
</dbReference>
<dbReference type="InterPro" id="IPR046959">
    <property type="entry name" value="PRK1-6/SRF4-like"/>
</dbReference>
<evidence type="ECO:0000256" key="8">
    <source>
        <dbReference type="SAM" id="MobiDB-lite"/>
    </source>
</evidence>
<dbReference type="PROSITE" id="PS50221">
    <property type="entry name" value="GAIN_B"/>
    <property type="match status" value="1"/>
</dbReference>
<evidence type="ECO:0000256" key="9">
    <source>
        <dbReference type="SAM" id="Phobius"/>
    </source>
</evidence>
<comment type="caution">
    <text evidence="12">The sequence shown here is derived from an EMBL/GenBank/DDBJ whole genome shotgun (WGS) entry which is preliminary data.</text>
</comment>
<feature type="transmembrane region" description="Helical" evidence="9">
    <location>
        <begin position="694"/>
        <end position="716"/>
    </location>
</feature>
<evidence type="ECO:0000256" key="5">
    <source>
        <dbReference type="ARBA" id="ARBA00022989"/>
    </source>
</evidence>
<dbReference type="PROSITE" id="PS51450">
    <property type="entry name" value="LRR"/>
    <property type="match status" value="1"/>
</dbReference>
<evidence type="ECO:0000259" key="11">
    <source>
        <dbReference type="PROSITE" id="PS50221"/>
    </source>
</evidence>
<dbReference type="AlphaFoldDB" id="A0A2P6NQ89"/>
<dbReference type="InterPro" id="IPR000719">
    <property type="entry name" value="Prot_kinase_dom"/>
</dbReference>
<dbReference type="SUPFAM" id="SSF52058">
    <property type="entry name" value="L domain-like"/>
    <property type="match status" value="1"/>
</dbReference>
<evidence type="ECO:0000256" key="4">
    <source>
        <dbReference type="ARBA" id="ARBA00022737"/>
    </source>
</evidence>
<dbReference type="GO" id="GO:0004672">
    <property type="term" value="F:protein kinase activity"/>
    <property type="evidence" value="ECO:0007669"/>
    <property type="project" value="InterPro"/>
</dbReference>
<evidence type="ECO:0000313" key="13">
    <source>
        <dbReference type="Proteomes" id="UP000241769"/>
    </source>
</evidence>
<dbReference type="Proteomes" id="UP000241769">
    <property type="component" value="Unassembled WGS sequence"/>
</dbReference>
<dbReference type="InterPro" id="IPR001611">
    <property type="entry name" value="Leu-rich_rpt"/>
</dbReference>
<dbReference type="InterPro" id="IPR001245">
    <property type="entry name" value="Ser-Thr/Tyr_kinase_cat_dom"/>
</dbReference>
<keyword evidence="2" id="KW-0433">Leucine-rich repeat</keyword>
<feature type="domain" description="GAIN-B" evidence="11">
    <location>
        <begin position="514"/>
        <end position="678"/>
    </location>
</feature>
<dbReference type="OrthoDB" id="19274at2759"/>
<keyword evidence="6 9" id="KW-0472">Membrane</keyword>
<feature type="compositionally biased region" description="Polar residues" evidence="8">
    <location>
        <begin position="977"/>
        <end position="989"/>
    </location>
</feature>
<evidence type="ECO:0000256" key="3">
    <source>
        <dbReference type="ARBA" id="ARBA00022692"/>
    </source>
</evidence>
<reference evidence="12 13" key="1">
    <citation type="journal article" date="2018" name="Genome Biol. Evol.">
        <title>Multiple Roots of Fruiting Body Formation in Amoebozoa.</title>
        <authorList>
            <person name="Hillmann F."/>
            <person name="Forbes G."/>
            <person name="Novohradska S."/>
            <person name="Ferling I."/>
            <person name="Riege K."/>
            <person name="Groth M."/>
            <person name="Westermann M."/>
            <person name="Marz M."/>
            <person name="Spaller T."/>
            <person name="Winckler T."/>
            <person name="Schaap P."/>
            <person name="Glockner G."/>
        </authorList>
    </citation>
    <scope>NUCLEOTIDE SEQUENCE [LARGE SCALE GENOMIC DNA]</scope>
    <source>
        <strain evidence="12 13">Jena</strain>
    </source>
</reference>
<dbReference type="InterPro" id="IPR046338">
    <property type="entry name" value="GAIN_dom_sf"/>
</dbReference>
<evidence type="ECO:0000313" key="12">
    <source>
        <dbReference type="EMBL" id="PRP86119.1"/>
    </source>
</evidence>
<evidence type="ECO:0000256" key="2">
    <source>
        <dbReference type="ARBA" id="ARBA00022614"/>
    </source>
</evidence>
<dbReference type="SMART" id="SM00303">
    <property type="entry name" value="GPS"/>
    <property type="match status" value="1"/>
</dbReference>
<feature type="domain" description="Protein kinase" evidence="10">
    <location>
        <begin position="732"/>
        <end position="975"/>
    </location>
</feature>
<dbReference type="Pfam" id="PF01825">
    <property type="entry name" value="GPS"/>
    <property type="match status" value="1"/>
</dbReference>
<evidence type="ECO:0008006" key="14">
    <source>
        <dbReference type="Google" id="ProtNLM"/>
    </source>
</evidence>
<feature type="region of interest" description="Disordered" evidence="8">
    <location>
        <begin position="373"/>
        <end position="456"/>
    </location>
</feature>
<comment type="subcellular location">
    <subcellularLocation>
        <location evidence="1">Membrane</location>
    </subcellularLocation>
</comment>
<feature type="compositionally biased region" description="Low complexity" evidence="8">
    <location>
        <begin position="293"/>
        <end position="350"/>
    </location>
</feature>
<dbReference type="InParanoid" id="A0A2P6NQ89"/>
<proteinExistence type="predicted"/>
<organism evidence="12 13">
    <name type="scientific">Planoprotostelium fungivorum</name>
    <dbReference type="NCBI Taxonomy" id="1890364"/>
    <lineage>
        <taxon>Eukaryota</taxon>
        <taxon>Amoebozoa</taxon>
        <taxon>Evosea</taxon>
        <taxon>Variosea</taxon>
        <taxon>Cavosteliida</taxon>
        <taxon>Cavosteliaceae</taxon>
        <taxon>Planoprotostelium</taxon>
    </lineage>
</organism>
<evidence type="ECO:0000256" key="1">
    <source>
        <dbReference type="ARBA" id="ARBA00004370"/>
    </source>
</evidence>
<evidence type="ECO:0000256" key="6">
    <source>
        <dbReference type="ARBA" id="ARBA00023136"/>
    </source>
</evidence>
<protein>
    <recommendedName>
        <fullName evidence="14">LRR receptor-like serine/threonine-protein kinase</fullName>
    </recommendedName>
</protein>
<gene>
    <name evidence="12" type="ORF">PROFUN_03106</name>
</gene>
<dbReference type="Pfam" id="PF07714">
    <property type="entry name" value="PK_Tyr_Ser-Thr"/>
    <property type="match status" value="1"/>
</dbReference>
<dbReference type="CDD" id="cd12087">
    <property type="entry name" value="TM_EGFR-like"/>
    <property type="match status" value="1"/>
</dbReference>
<dbReference type="SUPFAM" id="SSF56112">
    <property type="entry name" value="Protein kinase-like (PK-like)"/>
    <property type="match status" value="1"/>
</dbReference>
<dbReference type="Gene3D" id="1.10.510.10">
    <property type="entry name" value="Transferase(Phosphotransferase) domain 1"/>
    <property type="match status" value="1"/>
</dbReference>
<dbReference type="PANTHER" id="PTHR48007:SF4">
    <property type="entry name" value="LEUCINE-RICH REPEAT RECEPTOR-LIKE PROTEIN KINASE PXC1"/>
    <property type="match status" value="1"/>
</dbReference>
<dbReference type="STRING" id="1890364.A0A2P6NQ89"/>
<dbReference type="InterPro" id="IPR057244">
    <property type="entry name" value="GAIN_B"/>
</dbReference>
<dbReference type="InterPro" id="IPR000203">
    <property type="entry name" value="GPS"/>
</dbReference>
<dbReference type="GO" id="GO:0016020">
    <property type="term" value="C:membrane"/>
    <property type="evidence" value="ECO:0007669"/>
    <property type="project" value="UniProtKB-SubCell"/>
</dbReference>
<dbReference type="Pfam" id="PF00560">
    <property type="entry name" value="LRR_1"/>
    <property type="match status" value="1"/>
</dbReference>
<feature type="region of interest" description="Disordered" evidence="8">
    <location>
        <begin position="293"/>
        <end position="356"/>
    </location>
</feature>
<accession>A0A2P6NQ89</accession>
<dbReference type="PROSITE" id="PS50011">
    <property type="entry name" value="PROTEIN_KINASE_DOM"/>
    <property type="match status" value="1"/>
</dbReference>
<dbReference type="Gene3D" id="3.80.10.10">
    <property type="entry name" value="Ribonuclease Inhibitor"/>
    <property type="match status" value="2"/>
</dbReference>
<dbReference type="InterPro" id="IPR011009">
    <property type="entry name" value="Kinase-like_dom_sf"/>
</dbReference>
<dbReference type="InterPro" id="IPR032675">
    <property type="entry name" value="LRR_dom_sf"/>
</dbReference>
<evidence type="ECO:0000256" key="7">
    <source>
        <dbReference type="ARBA" id="ARBA00023157"/>
    </source>
</evidence>
<sequence length="996" mass="108432">MNGNPATDKRNSQPKMFPRSVVMYVVLLVSVADAANYTREMRQFWLSLGGKSNLWSGPDMCNSADFVGVTCIASINTMVVVSPSNLNSSVSTRFIDPIIAQVVNIQTLTLKNCGLSGGIPSNIWNITSLINLDLSENQLSGDLPPLKNNYLISILNLGSNHLTGDLSFLLQLHCVWRLNLSSNHFSGSLPDLPSDMTRFCFPSYYMGYVDFSSNQINGTLPPSFGSSLFKMTITFNVDDNLMTSISSTSIPPPFNSSAGCSIRNNPIPCQYASQFLNCTYTCVLTSSTTSQTMNTSTINSSPIDISPLSSTDTSSTISQTTTTTTSSVSPIILSTDSTTSASSTTSMSTTVQDSLAPTTSSTFNTFTASSESSDTASITSTSSTTSQTTSSTDELLTSAIPNNPTFTPSTTSPTSLSTDSSSSSSAHDATLSPSTTSDVTSSTISTTSDSQSSTAASSPLSFSTVVELIQSLYNETIDLSRAENIVSLYANSAGYSLPSLLSVITSAVLRGNTSSFTIHSNNVTLVALTIAPSSIYNATSVSVQINDERSASVPTNILSGGNDLIQSRVKDCTDVTMVMSYIDSNPFPTSDAYTINGGVIGLTLYNGADELTVSDLSHPINITMGRSDLPNFICLYWAEVEREWKREGCQTLYVADRVTCQCNHLTNFSLGSVPPSPQQQVPSPVETKKTMTGAIVGCVVGGIFLAIVAISVFIIVRRKVLTERKSEISRNITFTCLVHHNDKREIWRANYSDTTQVAIKKCIDAKTRSDLIREATVMKEMHHPNIVQYLGQDLTIEAYYVMEWVGGSLSRYPVDIKIEDVSLQIARAMSYLSENYIVHTRLTLDHVLYERQENDTVVKLTGFSRSTFHGHKTQLDHVGLHTAPEVIESDGVQRMESDVYSFGVLLYRLSRHGEDPFDTKSQRERIKLIRCSAVGLDVEHLKDDALYPLIIRCIHRAKANRPNFQQITRELRDAMRSKQSVISEPQGSDQYGVVSL</sequence>
<dbReference type="PANTHER" id="PTHR48007">
    <property type="entry name" value="LEUCINE-RICH REPEAT RECEPTOR-LIKE PROTEIN KINASE PXC1"/>
    <property type="match status" value="1"/>
</dbReference>
<keyword evidence="5 9" id="KW-1133">Transmembrane helix</keyword>
<dbReference type="Gene3D" id="2.60.220.50">
    <property type="match status" value="1"/>
</dbReference>
<evidence type="ECO:0000259" key="10">
    <source>
        <dbReference type="PROSITE" id="PS50011"/>
    </source>
</evidence>
<feature type="region of interest" description="Disordered" evidence="8">
    <location>
        <begin position="976"/>
        <end position="996"/>
    </location>
</feature>
<keyword evidence="3 9" id="KW-0812">Transmembrane</keyword>
<keyword evidence="7" id="KW-1015">Disulfide bond</keyword>
<dbReference type="GO" id="GO:0005524">
    <property type="term" value="F:ATP binding"/>
    <property type="evidence" value="ECO:0007669"/>
    <property type="project" value="InterPro"/>
</dbReference>
<name>A0A2P6NQ89_9EUKA</name>